<protein>
    <submittedName>
        <fullName evidence="2">Uncharacterized protein</fullName>
    </submittedName>
</protein>
<sequence length="68" mass="7989">MKSEKRSHRLTEVLFVFSSFMKSHSKQKHRSRNGQALPPRLEIPRTDKEQPHRLRTAGGLFWVLGKPH</sequence>
<dbReference type="EMBL" id="JAQOWY010000123">
    <property type="protein sequence ID" value="KAK1850290.1"/>
    <property type="molecule type" value="Genomic_DNA"/>
</dbReference>
<evidence type="ECO:0000313" key="3">
    <source>
        <dbReference type="Proteomes" id="UP001243330"/>
    </source>
</evidence>
<feature type="region of interest" description="Disordered" evidence="1">
    <location>
        <begin position="23"/>
        <end position="50"/>
    </location>
</feature>
<gene>
    <name evidence="2" type="ORF">CCHR01_07094</name>
</gene>
<dbReference type="AlphaFoldDB" id="A0AAD9EJ38"/>
<organism evidence="2 3">
    <name type="scientific">Colletotrichum chrysophilum</name>
    <dbReference type="NCBI Taxonomy" id="1836956"/>
    <lineage>
        <taxon>Eukaryota</taxon>
        <taxon>Fungi</taxon>
        <taxon>Dikarya</taxon>
        <taxon>Ascomycota</taxon>
        <taxon>Pezizomycotina</taxon>
        <taxon>Sordariomycetes</taxon>
        <taxon>Hypocreomycetidae</taxon>
        <taxon>Glomerellales</taxon>
        <taxon>Glomerellaceae</taxon>
        <taxon>Colletotrichum</taxon>
        <taxon>Colletotrichum gloeosporioides species complex</taxon>
    </lineage>
</organism>
<dbReference type="Proteomes" id="UP001243330">
    <property type="component" value="Unassembled WGS sequence"/>
</dbReference>
<keyword evidence="3" id="KW-1185">Reference proteome</keyword>
<name>A0AAD9EJ38_9PEZI</name>
<evidence type="ECO:0000313" key="2">
    <source>
        <dbReference type="EMBL" id="KAK1850290.1"/>
    </source>
</evidence>
<evidence type="ECO:0000256" key="1">
    <source>
        <dbReference type="SAM" id="MobiDB-lite"/>
    </source>
</evidence>
<comment type="caution">
    <text evidence="2">The sequence shown here is derived from an EMBL/GenBank/DDBJ whole genome shotgun (WGS) entry which is preliminary data.</text>
</comment>
<reference evidence="2" key="1">
    <citation type="submission" date="2023-01" db="EMBL/GenBank/DDBJ databases">
        <title>Colletotrichum chrysophilum M932 genome sequence.</title>
        <authorList>
            <person name="Baroncelli R."/>
        </authorList>
    </citation>
    <scope>NUCLEOTIDE SEQUENCE</scope>
    <source>
        <strain evidence="2">M932</strain>
    </source>
</reference>
<accession>A0AAD9EJ38</accession>
<feature type="compositionally biased region" description="Basic residues" evidence="1">
    <location>
        <begin position="23"/>
        <end position="32"/>
    </location>
</feature>
<proteinExistence type="predicted"/>